<dbReference type="Pfam" id="PF08241">
    <property type="entry name" value="Methyltransf_11"/>
    <property type="match status" value="1"/>
</dbReference>
<dbReference type="GO" id="GO:0008757">
    <property type="term" value="F:S-adenosylmethionine-dependent methyltransferase activity"/>
    <property type="evidence" value="ECO:0007669"/>
    <property type="project" value="InterPro"/>
</dbReference>
<dbReference type="CDD" id="cd02440">
    <property type="entry name" value="AdoMet_MTases"/>
    <property type="match status" value="1"/>
</dbReference>
<dbReference type="PANTHER" id="PTHR42912">
    <property type="entry name" value="METHYLTRANSFERASE"/>
    <property type="match status" value="1"/>
</dbReference>
<dbReference type="AlphaFoldDB" id="A0A8J4H1E3"/>
<dbReference type="InterPro" id="IPR029063">
    <property type="entry name" value="SAM-dependent_MTases_sf"/>
</dbReference>
<sequence>MPDHNAIYLHEADTYDRMVSRQQDIIPAIAAIRPYGGLDVADIGAGTGRLSVPIARQARSLVALDASGAMLRVAEAKLAALGLRNWRTEVSSHFPLPLASDSIDMVVSGWSLSYSVNAHVPDGLANLDQAISEMKRVLRSNGTIILIETLGTGCETPHVYEFLQPYYTALAEQYGFSHTWLRTDYTFKDAQEAEELTRFFFGEALAGQVADEQLTRVPECAGIWWLHI</sequence>
<evidence type="ECO:0000259" key="1">
    <source>
        <dbReference type="Pfam" id="PF08241"/>
    </source>
</evidence>
<proteinExistence type="predicted"/>
<dbReference type="EMBL" id="BOVK01000007">
    <property type="protein sequence ID" value="GIQ67816.1"/>
    <property type="molecule type" value="Genomic_DNA"/>
</dbReference>
<protein>
    <recommendedName>
        <fullName evidence="1">Methyltransferase type 11 domain-containing protein</fullName>
    </recommendedName>
</protein>
<dbReference type="InterPro" id="IPR013216">
    <property type="entry name" value="Methyltransf_11"/>
</dbReference>
<organism evidence="2 3">
    <name type="scientific">Xylanibacillus composti</name>
    <dbReference type="NCBI Taxonomy" id="1572762"/>
    <lineage>
        <taxon>Bacteria</taxon>
        <taxon>Bacillati</taxon>
        <taxon>Bacillota</taxon>
        <taxon>Bacilli</taxon>
        <taxon>Bacillales</taxon>
        <taxon>Paenibacillaceae</taxon>
        <taxon>Xylanibacillus</taxon>
    </lineage>
</organism>
<feature type="domain" description="Methyltransferase type 11" evidence="1">
    <location>
        <begin position="42"/>
        <end position="146"/>
    </location>
</feature>
<dbReference type="RefSeq" id="WP_213410466.1">
    <property type="nucleotide sequence ID" value="NZ_BOVK01000007.1"/>
</dbReference>
<dbReference type="Proteomes" id="UP000677918">
    <property type="component" value="Unassembled WGS sequence"/>
</dbReference>
<evidence type="ECO:0000313" key="3">
    <source>
        <dbReference type="Proteomes" id="UP000677918"/>
    </source>
</evidence>
<dbReference type="SUPFAM" id="SSF53335">
    <property type="entry name" value="S-adenosyl-L-methionine-dependent methyltransferases"/>
    <property type="match status" value="1"/>
</dbReference>
<evidence type="ECO:0000313" key="2">
    <source>
        <dbReference type="EMBL" id="GIQ67816.1"/>
    </source>
</evidence>
<keyword evidence="3" id="KW-1185">Reference proteome</keyword>
<comment type="caution">
    <text evidence="2">The sequence shown here is derived from an EMBL/GenBank/DDBJ whole genome shotgun (WGS) entry which is preliminary data.</text>
</comment>
<reference evidence="2" key="1">
    <citation type="submission" date="2021-04" db="EMBL/GenBank/DDBJ databases">
        <title>Draft genome sequence of Xylanibacillus composti strain K13.</title>
        <authorList>
            <person name="Uke A."/>
            <person name="Chhe C."/>
            <person name="Baramee S."/>
            <person name="Kosugi A."/>
        </authorList>
    </citation>
    <scope>NUCLEOTIDE SEQUENCE</scope>
    <source>
        <strain evidence="2">K13</strain>
    </source>
</reference>
<dbReference type="Gene3D" id="3.40.50.150">
    <property type="entry name" value="Vaccinia Virus protein VP39"/>
    <property type="match status" value="1"/>
</dbReference>
<name>A0A8J4H1E3_9BACL</name>
<accession>A0A8J4H1E3</accession>
<dbReference type="InterPro" id="IPR050508">
    <property type="entry name" value="Methyltransf_Superfamily"/>
</dbReference>
<gene>
    <name evidence="2" type="ORF">XYCOK13_06400</name>
</gene>